<dbReference type="Proteomes" id="UP000461585">
    <property type="component" value="Unassembled WGS sequence"/>
</dbReference>
<gene>
    <name evidence="2" type="ORF">GXN74_05125</name>
</gene>
<dbReference type="SUPFAM" id="SSF54637">
    <property type="entry name" value="Thioesterase/thiol ester dehydrase-isomerase"/>
    <property type="match status" value="1"/>
</dbReference>
<dbReference type="InterPro" id="IPR054485">
    <property type="entry name" value="FlK-like_dom"/>
</dbReference>
<dbReference type="Pfam" id="PF22636">
    <property type="entry name" value="FlK"/>
    <property type="match status" value="1"/>
</dbReference>
<comment type="caution">
    <text evidence="2">The sequence shown here is derived from an EMBL/GenBank/DDBJ whole genome shotgun (WGS) entry which is preliminary data.</text>
</comment>
<reference evidence="2 3" key="1">
    <citation type="submission" date="2020-01" db="EMBL/GenBank/DDBJ databases">
        <title>Anaeroalcalibacter tamaniensis gen. nov., sp. nov., moderately halophilic strictly anaerobic fermenter bacterium from mud volcano of Taman peninsula.</title>
        <authorList>
            <person name="Frolova A."/>
            <person name="Merkel A.Y."/>
            <person name="Slobodkin A.I."/>
        </authorList>
    </citation>
    <scope>NUCLEOTIDE SEQUENCE [LARGE SCALE GENOMIC DNA]</scope>
    <source>
        <strain evidence="2 3">F-3ap</strain>
    </source>
</reference>
<feature type="domain" description="Fluoroacetyl-CoA-specific thioesterase-like" evidence="1">
    <location>
        <begin position="18"/>
        <end position="121"/>
    </location>
</feature>
<sequence length="138" mass="14946">MAEHKIKEGMGITVEKVVSTSDTAATYGSGALDFLMSTPAVVTMIIDASAKLLDPLVPEGYITVGKKLELVHNKPTPVFEKVVLAINVKAVKEDDVLLEFSASDSEGVACQGTYERAVVNTDRLLETAYRNKKKEESE</sequence>
<dbReference type="EMBL" id="JAAEEH010000010">
    <property type="protein sequence ID" value="NDL67128.1"/>
    <property type="molecule type" value="Genomic_DNA"/>
</dbReference>
<dbReference type="Gene3D" id="3.10.129.10">
    <property type="entry name" value="Hotdog Thioesterase"/>
    <property type="match status" value="1"/>
</dbReference>
<dbReference type="PANTHER" id="PTHR36934">
    <property type="entry name" value="BLR0278 PROTEIN"/>
    <property type="match status" value="1"/>
</dbReference>
<evidence type="ECO:0000313" key="3">
    <source>
        <dbReference type="Proteomes" id="UP000461585"/>
    </source>
</evidence>
<dbReference type="RefSeq" id="WP_162369857.1">
    <property type="nucleotide sequence ID" value="NZ_JAAEEH010000010.1"/>
</dbReference>
<keyword evidence="3" id="KW-1185">Reference proteome</keyword>
<protein>
    <recommendedName>
        <fullName evidence="1">Fluoroacetyl-CoA-specific thioesterase-like domain-containing protein</fullName>
    </recommendedName>
</protein>
<dbReference type="InterPro" id="IPR025540">
    <property type="entry name" value="FlK"/>
</dbReference>
<organism evidence="2 3">
    <name type="scientific">Anaerotalea alkaliphila</name>
    <dbReference type="NCBI Taxonomy" id="2662126"/>
    <lineage>
        <taxon>Bacteria</taxon>
        <taxon>Bacillati</taxon>
        <taxon>Bacillota</taxon>
        <taxon>Clostridia</taxon>
        <taxon>Eubacteriales</taxon>
        <taxon>Anaerotalea</taxon>
    </lineage>
</organism>
<dbReference type="InterPro" id="IPR029069">
    <property type="entry name" value="HotDog_dom_sf"/>
</dbReference>
<evidence type="ECO:0000259" key="1">
    <source>
        <dbReference type="Pfam" id="PF22636"/>
    </source>
</evidence>
<name>A0A7X5KMW2_9FIRM</name>
<accession>A0A7X5KMW2</accession>
<dbReference type="AlphaFoldDB" id="A0A7X5KMW2"/>
<evidence type="ECO:0000313" key="2">
    <source>
        <dbReference type="EMBL" id="NDL67128.1"/>
    </source>
</evidence>
<dbReference type="PANTHER" id="PTHR36934:SF1">
    <property type="entry name" value="THIOESTERASE DOMAIN-CONTAINING PROTEIN"/>
    <property type="match status" value="1"/>
</dbReference>
<proteinExistence type="predicted"/>